<evidence type="ECO:0000313" key="9">
    <source>
        <dbReference type="EMBL" id="KAG6638141.1"/>
    </source>
</evidence>
<gene>
    <name evidence="9" type="ORF">CIPAW_10G015200</name>
</gene>
<organism evidence="9 10">
    <name type="scientific">Carya illinoinensis</name>
    <name type="common">Pecan</name>
    <dbReference type="NCBI Taxonomy" id="32201"/>
    <lineage>
        <taxon>Eukaryota</taxon>
        <taxon>Viridiplantae</taxon>
        <taxon>Streptophyta</taxon>
        <taxon>Embryophyta</taxon>
        <taxon>Tracheophyta</taxon>
        <taxon>Spermatophyta</taxon>
        <taxon>Magnoliopsida</taxon>
        <taxon>eudicotyledons</taxon>
        <taxon>Gunneridae</taxon>
        <taxon>Pentapetalae</taxon>
        <taxon>rosids</taxon>
        <taxon>fabids</taxon>
        <taxon>Fagales</taxon>
        <taxon>Juglandaceae</taxon>
        <taxon>Carya</taxon>
    </lineage>
</organism>
<proteinExistence type="predicted"/>
<dbReference type="PANTHER" id="PTHR33057">
    <property type="entry name" value="TRANSCRIPTION REPRESSOR OFP7-RELATED"/>
    <property type="match status" value="1"/>
</dbReference>
<evidence type="ECO:0000256" key="3">
    <source>
        <dbReference type="ARBA" id="ARBA00023015"/>
    </source>
</evidence>
<evidence type="ECO:0000313" key="10">
    <source>
        <dbReference type="Proteomes" id="UP000811609"/>
    </source>
</evidence>
<feature type="compositionally biased region" description="Low complexity" evidence="7">
    <location>
        <begin position="87"/>
        <end position="104"/>
    </location>
</feature>
<feature type="compositionally biased region" description="Basic and acidic residues" evidence="7">
    <location>
        <begin position="111"/>
        <end position="121"/>
    </location>
</feature>
<dbReference type="InterPro" id="IPR038933">
    <property type="entry name" value="Ovate"/>
</dbReference>
<evidence type="ECO:0000256" key="2">
    <source>
        <dbReference type="ARBA" id="ARBA00022491"/>
    </source>
</evidence>
<dbReference type="PROSITE" id="PS51754">
    <property type="entry name" value="OVATE"/>
    <property type="match status" value="1"/>
</dbReference>
<keyword evidence="10" id="KW-1185">Reference proteome</keyword>
<feature type="compositionally biased region" description="Basic residues" evidence="7">
    <location>
        <begin position="59"/>
        <end position="73"/>
    </location>
</feature>
<dbReference type="InterPro" id="IPR006458">
    <property type="entry name" value="Ovate_C"/>
</dbReference>
<sequence>MPHPHTLASSSTLCRRLLSSVSLSLSAMPTTRRKLLLNTVSVDITCSCRKLKLFHIFHPKPRPKKPTYQRHNHYSSSSSSSREKENSTTTTTTTTTVNTNGTFSPYTDYSQHSDTETEMKSSRSVRGFGRIDGESVAVEKDSADPYMDFRHSMLQMILENEIYSKDDLRELLNCFLQLNSPYNHGLIVQAFTDIWNGVFTVTSSSPKLQYFGYKSREF</sequence>
<comment type="subcellular location">
    <subcellularLocation>
        <location evidence="1 6">Nucleus</location>
    </subcellularLocation>
</comment>
<comment type="caution">
    <text evidence="9">The sequence shown here is derived from an EMBL/GenBank/DDBJ whole genome shotgun (WGS) entry which is preliminary data.</text>
</comment>
<name>A0A8T1P8Q2_CARIL</name>
<reference evidence="9" key="1">
    <citation type="submission" date="2020-12" db="EMBL/GenBank/DDBJ databases">
        <title>WGS assembly of Carya illinoinensis cv. Pawnee.</title>
        <authorList>
            <person name="Platts A."/>
            <person name="Shu S."/>
            <person name="Wright S."/>
            <person name="Barry K."/>
            <person name="Edger P."/>
            <person name="Pires J.C."/>
            <person name="Schmutz J."/>
        </authorList>
    </citation>
    <scope>NUCLEOTIDE SEQUENCE</scope>
    <source>
        <tissue evidence="9">Leaf</tissue>
    </source>
</reference>
<evidence type="ECO:0000256" key="1">
    <source>
        <dbReference type="ARBA" id="ARBA00004123"/>
    </source>
</evidence>
<evidence type="ECO:0000256" key="6">
    <source>
        <dbReference type="RuleBase" id="RU367028"/>
    </source>
</evidence>
<dbReference type="GO" id="GO:0045892">
    <property type="term" value="P:negative regulation of DNA-templated transcription"/>
    <property type="evidence" value="ECO:0007669"/>
    <property type="project" value="UniProtKB-UniRule"/>
</dbReference>
<comment type="function">
    <text evidence="6">Transcriptional repressor that regulates multiple aspects of plant growth and development.</text>
</comment>
<evidence type="ECO:0000259" key="8">
    <source>
        <dbReference type="PROSITE" id="PS51754"/>
    </source>
</evidence>
<keyword evidence="4 6" id="KW-0804">Transcription</keyword>
<protein>
    <recommendedName>
        <fullName evidence="6">Transcription repressor</fullName>
    </recommendedName>
    <alternativeName>
        <fullName evidence="6">Ovate family protein</fullName>
    </alternativeName>
</protein>
<dbReference type="EMBL" id="CM031818">
    <property type="protein sequence ID" value="KAG6638141.1"/>
    <property type="molecule type" value="Genomic_DNA"/>
</dbReference>
<dbReference type="AlphaFoldDB" id="A0A8T1P8Q2"/>
<dbReference type="Pfam" id="PF04844">
    <property type="entry name" value="Ovate"/>
    <property type="match status" value="1"/>
</dbReference>
<dbReference type="GO" id="GO:0005634">
    <property type="term" value="C:nucleus"/>
    <property type="evidence" value="ECO:0007669"/>
    <property type="project" value="UniProtKB-SubCell"/>
</dbReference>
<dbReference type="NCBIfam" id="TIGR01568">
    <property type="entry name" value="A_thal_3678"/>
    <property type="match status" value="1"/>
</dbReference>
<feature type="domain" description="OVATE" evidence="8">
    <location>
        <begin position="138"/>
        <end position="197"/>
    </location>
</feature>
<accession>A0A8T1P8Q2</accession>
<evidence type="ECO:0000256" key="5">
    <source>
        <dbReference type="ARBA" id="ARBA00023242"/>
    </source>
</evidence>
<keyword evidence="3 6" id="KW-0805">Transcription regulation</keyword>
<dbReference type="PANTHER" id="PTHR33057:SF70">
    <property type="entry name" value="TRANSCRIPTION REPRESSOR-RELATED"/>
    <property type="match status" value="1"/>
</dbReference>
<dbReference type="Proteomes" id="UP000811609">
    <property type="component" value="Chromosome 10"/>
</dbReference>
<keyword evidence="2 6" id="KW-0678">Repressor</keyword>
<keyword evidence="5 6" id="KW-0539">Nucleus</keyword>
<feature type="region of interest" description="Disordered" evidence="7">
    <location>
        <begin position="59"/>
        <end position="124"/>
    </location>
</feature>
<evidence type="ECO:0000256" key="4">
    <source>
        <dbReference type="ARBA" id="ARBA00023163"/>
    </source>
</evidence>
<evidence type="ECO:0000256" key="7">
    <source>
        <dbReference type="SAM" id="MobiDB-lite"/>
    </source>
</evidence>